<dbReference type="PANTHER" id="PTHR44520:SF2">
    <property type="entry name" value="RESPONSE REGULATOR RCP1"/>
    <property type="match status" value="1"/>
</dbReference>
<dbReference type="InterPro" id="IPR052893">
    <property type="entry name" value="TCS_response_regulator"/>
</dbReference>
<dbReference type="RefSeq" id="WP_108904273.1">
    <property type="nucleotide sequence ID" value="NZ_CP029187.1"/>
</dbReference>
<sequence>MTIPDPNTRRHIVMADDDEEDRMIFSEILLEIDDSVIITQAENGKQLMDFLNGPVIPHPHVILLDLNMPVQNGFECLQQIRNERNLKELNIVVYTTSDHPDTIKKAKNLGATFYAVKPNSLENLRSLVTMVLAIDWRGPVCERSFRLI</sequence>
<dbReference type="InterPro" id="IPR011006">
    <property type="entry name" value="CheY-like_superfamily"/>
</dbReference>
<accession>A0A2S1SJD9</accession>
<dbReference type="PROSITE" id="PS50110">
    <property type="entry name" value="RESPONSE_REGULATORY"/>
    <property type="match status" value="1"/>
</dbReference>
<feature type="modified residue" description="4-aspartylphosphate" evidence="1">
    <location>
        <position position="65"/>
    </location>
</feature>
<evidence type="ECO:0000313" key="3">
    <source>
        <dbReference type="EMBL" id="AWI26496.1"/>
    </source>
</evidence>
<dbReference type="EMBL" id="CP029187">
    <property type="protein sequence ID" value="AWI26496.1"/>
    <property type="molecule type" value="Genomic_DNA"/>
</dbReference>
<organism evidence="3 4">
    <name type="scientific">Flavobacterium pallidum</name>
    <dbReference type="NCBI Taxonomy" id="2172098"/>
    <lineage>
        <taxon>Bacteria</taxon>
        <taxon>Pseudomonadati</taxon>
        <taxon>Bacteroidota</taxon>
        <taxon>Flavobacteriia</taxon>
        <taxon>Flavobacteriales</taxon>
        <taxon>Flavobacteriaceae</taxon>
        <taxon>Flavobacterium</taxon>
    </lineage>
</organism>
<dbReference type="PANTHER" id="PTHR44520">
    <property type="entry name" value="RESPONSE REGULATOR RCP1-RELATED"/>
    <property type="match status" value="1"/>
</dbReference>
<dbReference type="Gene3D" id="3.40.50.2300">
    <property type="match status" value="1"/>
</dbReference>
<reference evidence="3 4" key="1">
    <citation type="submission" date="2018-05" db="EMBL/GenBank/DDBJ databases">
        <title>Genome sequencing of Flavobacterium sp. HYN0049.</title>
        <authorList>
            <person name="Yi H."/>
            <person name="Baek C."/>
        </authorList>
    </citation>
    <scope>NUCLEOTIDE SEQUENCE [LARGE SCALE GENOMIC DNA]</scope>
    <source>
        <strain evidence="3 4">HYN0049</strain>
    </source>
</reference>
<dbReference type="SUPFAM" id="SSF52172">
    <property type="entry name" value="CheY-like"/>
    <property type="match status" value="1"/>
</dbReference>
<dbReference type="Proteomes" id="UP000244937">
    <property type="component" value="Chromosome"/>
</dbReference>
<dbReference type="Pfam" id="PF00072">
    <property type="entry name" value="Response_reg"/>
    <property type="match status" value="1"/>
</dbReference>
<keyword evidence="1" id="KW-0597">Phosphoprotein</keyword>
<dbReference type="GO" id="GO:0000160">
    <property type="term" value="P:phosphorelay signal transduction system"/>
    <property type="evidence" value="ECO:0007669"/>
    <property type="project" value="InterPro"/>
</dbReference>
<evidence type="ECO:0000259" key="2">
    <source>
        <dbReference type="PROSITE" id="PS50110"/>
    </source>
</evidence>
<dbReference type="KEGG" id="fpal:HYN49_11635"/>
<dbReference type="OrthoDB" id="7631574at2"/>
<feature type="domain" description="Response regulatory" evidence="2">
    <location>
        <begin position="11"/>
        <end position="132"/>
    </location>
</feature>
<dbReference type="AlphaFoldDB" id="A0A2S1SJD9"/>
<keyword evidence="4" id="KW-1185">Reference proteome</keyword>
<gene>
    <name evidence="3" type="ORF">HYN49_11635</name>
</gene>
<proteinExistence type="predicted"/>
<dbReference type="InterPro" id="IPR001789">
    <property type="entry name" value="Sig_transdc_resp-reg_receiver"/>
</dbReference>
<dbReference type="SMART" id="SM00448">
    <property type="entry name" value="REC"/>
    <property type="match status" value="1"/>
</dbReference>
<protein>
    <submittedName>
        <fullName evidence="3">Response regulator</fullName>
    </submittedName>
</protein>
<name>A0A2S1SJD9_9FLAO</name>
<evidence type="ECO:0000313" key="4">
    <source>
        <dbReference type="Proteomes" id="UP000244937"/>
    </source>
</evidence>
<evidence type="ECO:0000256" key="1">
    <source>
        <dbReference type="PROSITE-ProRule" id="PRU00169"/>
    </source>
</evidence>